<comment type="caution">
    <text evidence="1">The sequence shown here is derived from an EMBL/GenBank/DDBJ whole genome shotgun (WGS) entry which is preliminary data.</text>
</comment>
<dbReference type="EMBL" id="CAJVQB010016928">
    <property type="protein sequence ID" value="CAG8782034.1"/>
    <property type="molecule type" value="Genomic_DNA"/>
</dbReference>
<gene>
    <name evidence="1" type="ORF">GMARGA_LOCUS19866</name>
</gene>
<proteinExistence type="predicted"/>
<dbReference type="Proteomes" id="UP000789901">
    <property type="component" value="Unassembled WGS sequence"/>
</dbReference>
<sequence>MRDYFNGEENNLFQNHLYNSFLGNNKHFPNVIREYRHFDFSPLFDHNRFLRYDNNNLLPSRSLPPCYQYRSKPFRYDYITEMLVKMKIDDVEKVFPSKLIDLEISEDIE</sequence>
<organism evidence="1 2">
    <name type="scientific">Gigaspora margarita</name>
    <dbReference type="NCBI Taxonomy" id="4874"/>
    <lineage>
        <taxon>Eukaryota</taxon>
        <taxon>Fungi</taxon>
        <taxon>Fungi incertae sedis</taxon>
        <taxon>Mucoromycota</taxon>
        <taxon>Glomeromycotina</taxon>
        <taxon>Glomeromycetes</taxon>
        <taxon>Diversisporales</taxon>
        <taxon>Gigasporaceae</taxon>
        <taxon>Gigaspora</taxon>
    </lineage>
</organism>
<protein>
    <submittedName>
        <fullName evidence="1">32428_t:CDS:1</fullName>
    </submittedName>
</protein>
<evidence type="ECO:0000313" key="1">
    <source>
        <dbReference type="EMBL" id="CAG8782034.1"/>
    </source>
</evidence>
<name>A0ABN7VKX6_GIGMA</name>
<reference evidence="1 2" key="1">
    <citation type="submission" date="2021-06" db="EMBL/GenBank/DDBJ databases">
        <authorList>
            <person name="Kallberg Y."/>
            <person name="Tangrot J."/>
            <person name="Rosling A."/>
        </authorList>
    </citation>
    <scope>NUCLEOTIDE SEQUENCE [LARGE SCALE GENOMIC DNA]</scope>
    <source>
        <strain evidence="1 2">120-4 pot B 10/14</strain>
    </source>
</reference>
<evidence type="ECO:0000313" key="2">
    <source>
        <dbReference type="Proteomes" id="UP000789901"/>
    </source>
</evidence>
<keyword evidence="2" id="KW-1185">Reference proteome</keyword>
<accession>A0ABN7VKX6</accession>